<dbReference type="Gene3D" id="3.30.450.20">
    <property type="entry name" value="PAS domain"/>
    <property type="match status" value="1"/>
</dbReference>
<dbReference type="GO" id="GO:0005634">
    <property type="term" value="C:nucleus"/>
    <property type="evidence" value="ECO:0007669"/>
    <property type="project" value="InterPro"/>
</dbReference>
<comment type="caution">
    <text evidence="1">The sequence shown here is derived from an EMBL/GenBank/DDBJ whole genome shotgun (WGS) entry which is preliminary data.</text>
</comment>
<dbReference type="PRINTS" id="PR00785">
    <property type="entry name" value="NCTRNSLOCATR"/>
</dbReference>
<dbReference type="GO" id="GO:0045944">
    <property type="term" value="P:positive regulation of transcription by RNA polymerase II"/>
    <property type="evidence" value="ECO:0007669"/>
    <property type="project" value="UniProtKB-ARBA"/>
</dbReference>
<reference evidence="1" key="2">
    <citation type="submission" date="2021-09" db="EMBL/GenBank/DDBJ databases">
        <authorList>
            <person name="Jia N."/>
            <person name="Wang J."/>
            <person name="Shi W."/>
            <person name="Du L."/>
            <person name="Sun Y."/>
            <person name="Zhan W."/>
            <person name="Jiang J."/>
            <person name="Wang Q."/>
            <person name="Zhang B."/>
            <person name="Ji P."/>
            <person name="Sakyi L.B."/>
            <person name="Cui X."/>
            <person name="Yuan T."/>
            <person name="Jiang B."/>
            <person name="Yang W."/>
            <person name="Lam T.T.-Y."/>
            <person name="Chang Q."/>
            <person name="Ding S."/>
            <person name="Wang X."/>
            <person name="Zhu J."/>
            <person name="Ruan X."/>
            <person name="Zhao L."/>
            <person name="Wei J."/>
            <person name="Que T."/>
            <person name="Du C."/>
            <person name="Cheng J."/>
            <person name="Dai P."/>
            <person name="Han X."/>
            <person name="Huang E."/>
            <person name="Gao Y."/>
            <person name="Liu J."/>
            <person name="Shao H."/>
            <person name="Ye R."/>
            <person name="Li L."/>
            <person name="Wei W."/>
            <person name="Wang X."/>
            <person name="Wang C."/>
            <person name="Huo Q."/>
            <person name="Li W."/>
            <person name="Guo W."/>
            <person name="Chen H."/>
            <person name="Chen S."/>
            <person name="Zhou L."/>
            <person name="Zhou L."/>
            <person name="Ni X."/>
            <person name="Tian J."/>
            <person name="Zhou Y."/>
            <person name="Sheng Y."/>
            <person name="Liu T."/>
            <person name="Pan Y."/>
            <person name="Xia L."/>
            <person name="Li J."/>
            <person name="Zhao F."/>
            <person name="Cao W."/>
        </authorList>
    </citation>
    <scope>NUCLEOTIDE SEQUENCE</scope>
    <source>
        <strain evidence="1">Rmic-2018</strain>
        <tissue evidence="1">Larvae</tissue>
    </source>
</reference>
<dbReference type="GO" id="GO:0005737">
    <property type="term" value="C:cytoplasm"/>
    <property type="evidence" value="ECO:0007669"/>
    <property type="project" value="InterPro"/>
</dbReference>
<dbReference type="PANTHER" id="PTHR23042">
    <property type="entry name" value="CIRCADIAN PROTEIN CLOCK/ARNT/BMAL/PAS"/>
    <property type="match status" value="1"/>
</dbReference>
<evidence type="ECO:0000313" key="1">
    <source>
        <dbReference type="EMBL" id="KAH8021270.1"/>
    </source>
</evidence>
<dbReference type="EMBL" id="JABSTU010000009">
    <property type="protein sequence ID" value="KAH8021270.1"/>
    <property type="molecule type" value="Genomic_DNA"/>
</dbReference>
<dbReference type="VEuPathDB" id="VectorBase:LOC119170443"/>
<dbReference type="GO" id="GO:0003700">
    <property type="term" value="F:DNA-binding transcription factor activity"/>
    <property type="evidence" value="ECO:0007669"/>
    <property type="project" value="InterPro"/>
</dbReference>
<accession>A0A9J6DH76</accession>
<dbReference type="GO" id="GO:0005667">
    <property type="term" value="C:transcription regulator complex"/>
    <property type="evidence" value="ECO:0007669"/>
    <property type="project" value="InterPro"/>
</dbReference>
<dbReference type="InterPro" id="IPR001067">
    <property type="entry name" value="Nuc_translocat"/>
</dbReference>
<organism evidence="1 2">
    <name type="scientific">Rhipicephalus microplus</name>
    <name type="common">Cattle tick</name>
    <name type="synonym">Boophilus microplus</name>
    <dbReference type="NCBI Taxonomy" id="6941"/>
    <lineage>
        <taxon>Eukaryota</taxon>
        <taxon>Metazoa</taxon>
        <taxon>Ecdysozoa</taxon>
        <taxon>Arthropoda</taxon>
        <taxon>Chelicerata</taxon>
        <taxon>Arachnida</taxon>
        <taxon>Acari</taxon>
        <taxon>Parasitiformes</taxon>
        <taxon>Ixodida</taxon>
        <taxon>Ixodoidea</taxon>
        <taxon>Ixodidae</taxon>
        <taxon>Rhipicephalinae</taxon>
        <taxon>Rhipicephalus</taxon>
        <taxon>Boophilus</taxon>
    </lineage>
</organism>
<proteinExistence type="predicted"/>
<sequence length="169" mass="19652">MVGDRDVRLEVDWQERDIAAEWAWWACNGDLLRHLFGQSWFDIFHPKNITHVKEQVSSSGLCPKERLIDAKAMLPLKGEFPQWQNRLCPGARRSFCCLIKCKTQVTVKEKADTTTKGQRRRKSYSFDHRYPVIYCTGCYLKSWAPAKLSLSEDAPADDREWHENYASAL</sequence>
<dbReference type="AlphaFoldDB" id="A0A9J6DH76"/>
<dbReference type="Proteomes" id="UP000821866">
    <property type="component" value="Chromosome 7"/>
</dbReference>
<gene>
    <name evidence="1" type="ORF">HPB51_013945</name>
</gene>
<protein>
    <submittedName>
        <fullName evidence="1">Uncharacterized protein</fullName>
    </submittedName>
</protein>
<evidence type="ECO:0000313" key="2">
    <source>
        <dbReference type="Proteomes" id="UP000821866"/>
    </source>
</evidence>
<reference evidence="1" key="1">
    <citation type="journal article" date="2020" name="Cell">
        <title>Large-Scale Comparative Analyses of Tick Genomes Elucidate Their Genetic Diversity and Vector Capacities.</title>
        <authorList>
            <consortium name="Tick Genome and Microbiome Consortium (TIGMIC)"/>
            <person name="Jia N."/>
            <person name="Wang J."/>
            <person name="Shi W."/>
            <person name="Du L."/>
            <person name="Sun Y."/>
            <person name="Zhan W."/>
            <person name="Jiang J.F."/>
            <person name="Wang Q."/>
            <person name="Zhang B."/>
            <person name="Ji P."/>
            <person name="Bell-Sakyi L."/>
            <person name="Cui X.M."/>
            <person name="Yuan T.T."/>
            <person name="Jiang B.G."/>
            <person name="Yang W.F."/>
            <person name="Lam T.T."/>
            <person name="Chang Q.C."/>
            <person name="Ding S.J."/>
            <person name="Wang X.J."/>
            <person name="Zhu J.G."/>
            <person name="Ruan X.D."/>
            <person name="Zhao L."/>
            <person name="Wei J.T."/>
            <person name="Ye R.Z."/>
            <person name="Que T.C."/>
            <person name="Du C.H."/>
            <person name="Zhou Y.H."/>
            <person name="Cheng J.X."/>
            <person name="Dai P.F."/>
            <person name="Guo W.B."/>
            <person name="Han X.H."/>
            <person name="Huang E.J."/>
            <person name="Li L.F."/>
            <person name="Wei W."/>
            <person name="Gao Y.C."/>
            <person name="Liu J.Z."/>
            <person name="Shao H.Z."/>
            <person name="Wang X."/>
            <person name="Wang C.C."/>
            <person name="Yang T.C."/>
            <person name="Huo Q.B."/>
            <person name="Li W."/>
            <person name="Chen H.Y."/>
            <person name="Chen S.E."/>
            <person name="Zhou L.G."/>
            <person name="Ni X.B."/>
            <person name="Tian J.H."/>
            <person name="Sheng Y."/>
            <person name="Liu T."/>
            <person name="Pan Y.S."/>
            <person name="Xia L.Y."/>
            <person name="Li J."/>
            <person name="Zhao F."/>
            <person name="Cao W.C."/>
        </authorList>
    </citation>
    <scope>NUCLEOTIDE SEQUENCE</scope>
    <source>
        <strain evidence="1">Rmic-2018</strain>
    </source>
</reference>
<name>A0A9J6DH76_RHIMP</name>
<dbReference type="InterPro" id="IPR050933">
    <property type="entry name" value="Circadian_TF"/>
</dbReference>
<keyword evidence="2" id="KW-1185">Reference proteome</keyword>